<evidence type="ECO:0000313" key="7">
    <source>
        <dbReference type="RefSeq" id="XP_022342992.1"/>
    </source>
</evidence>
<dbReference type="Gene3D" id="4.10.400.10">
    <property type="entry name" value="Low-density Lipoprotein Receptor"/>
    <property type="match status" value="1"/>
</dbReference>
<reference evidence="7" key="1">
    <citation type="submission" date="2025-08" db="UniProtKB">
        <authorList>
            <consortium name="RefSeq"/>
        </authorList>
    </citation>
    <scope>IDENTIFICATION</scope>
    <source>
        <tissue evidence="7">Whole sample</tissue>
    </source>
</reference>
<protein>
    <submittedName>
        <fullName evidence="7">Uncharacterized protein LOC111136436</fullName>
    </submittedName>
</protein>
<name>A0A8B8ESU6_CRAVI</name>
<dbReference type="CDD" id="cd00112">
    <property type="entry name" value="LDLa"/>
    <property type="match status" value="1"/>
</dbReference>
<keyword evidence="1 3" id="KW-1015">Disulfide bond</keyword>
<evidence type="ECO:0000256" key="5">
    <source>
        <dbReference type="SAM" id="SignalP"/>
    </source>
</evidence>
<feature type="transmembrane region" description="Helical" evidence="4">
    <location>
        <begin position="197"/>
        <end position="228"/>
    </location>
</feature>
<evidence type="ECO:0000256" key="2">
    <source>
        <dbReference type="ARBA" id="ARBA00023180"/>
    </source>
</evidence>
<evidence type="ECO:0000256" key="1">
    <source>
        <dbReference type="ARBA" id="ARBA00023157"/>
    </source>
</evidence>
<feature type="chain" id="PRO_5034646488" evidence="5">
    <location>
        <begin position="22"/>
        <end position="241"/>
    </location>
</feature>
<feature type="disulfide bond" evidence="3">
    <location>
        <begin position="159"/>
        <end position="171"/>
    </location>
</feature>
<feature type="signal peptide" evidence="5">
    <location>
        <begin position="1"/>
        <end position="21"/>
    </location>
</feature>
<dbReference type="PANTHER" id="PTHR24652">
    <property type="entry name" value="LOW-DENSITY LIPOPROTEIN RECEPTOR CLASS A DOMAIN-CONTAINING PROTEIN 2"/>
    <property type="match status" value="1"/>
</dbReference>
<dbReference type="PROSITE" id="PS01209">
    <property type="entry name" value="LDLRA_1"/>
    <property type="match status" value="1"/>
</dbReference>
<keyword evidence="4" id="KW-0472">Membrane</keyword>
<dbReference type="InterPro" id="IPR036055">
    <property type="entry name" value="LDL_receptor-like_sf"/>
</dbReference>
<dbReference type="PANTHER" id="PTHR24652:SF69">
    <property type="entry name" value="CUB DOMAIN-CONTAINING PROTEIN"/>
    <property type="match status" value="1"/>
</dbReference>
<feature type="disulfide bond" evidence="3">
    <location>
        <begin position="166"/>
        <end position="184"/>
    </location>
</feature>
<dbReference type="AlphaFoldDB" id="A0A8B8ESU6"/>
<dbReference type="RefSeq" id="XP_022342992.1">
    <property type="nucleotide sequence ID" value="XM_022487284.1"/>
</dbReference>
<keyword evidence="2" id="KW-0325">Glycoprotein</keyword>
<dbReference type="InterPro" id="IPR002172">
    <property type="entry name" value="LDrepeatLR_classA_rpt"/>
</dbReference>
<evidence type="ECO:0000256" key="3">
    <source>
        <dbReference type="PROSITE-ProRule" id="PRU00124"/>
    </source>
</evidence>
<sequence>MDQKLVLVFFVTVVLFDGICGNSPKVYITRQCGRSVNISEQTVVELSPSTRPQLTNLTCRVDLGPYTRRSNESGVVLTIESIGLSSKIAGACVDNSINIYDGSERLNKQGLCGRYLDQHTYVTNSSSHEMMGIELKSRYTQQRDISFCAVATPYHNAPCYSDEFQCANGHCISVDLICNKHNNCGDNSDEWNKLCGLLYLSVAAIVGIILGSLALIVCLPCLFILLCCRKGRRRRGMYRRI</sequence>
<keyword evidence="4" id="KW-1133">Transmembrane helix</keyword>
<dbReference type="KEGG" id="cvn:111136436"/>
<dbReference type="InterPro" id="IPR042333">
    <property type="entry name" value="LRAD2/Mig-13-like"/>
</dbReference>
<keyword evidence="5" id="KW-0732">Signal</keyword>
<evidence type="ECO:0000256" key="4">
    <source>
        <dbReference type="SAM" id="Phobius"/>
    </source>
</evidence>
<dbReference type="Pfam" id="PF00057">
    <property type="entry name" value="Ldl_recept_a"/>
    <property type="match status" value="1"/>
</dbReference>
<dbReference type="SMART" id="SM00192">
    <property type="entry name" value="LDLa"/>
    <property type="match status" value="1"/>
</dbReference>
<gene>
    <name evidence="7" type="primary">LOC111136436</name>
</gene>
<dbReference type="SUPFAM" id="SSF57424">
    <property type="entry name" value="LDL receptor-like module"/>
    <property type="match status" value="1"/>
</dbReference>
<accession>A0A8B8ESU6</accession>
<dbReference type="OrthoDB" id="6119891at2759"/>
<organism evidence="6 7">
    <name type="scientific">Crassostrea virginica</name>
    <name type="common">Eastern oyster</name>
    <dbReference type="NCBI Taxonomy" id="6565"/>
    <lineage>
        <taxon>Eukaryota</taxon>
        <taxon>Metazoa</taxon>
        <taxon>Spiralia</taxon>
        <taxon>Lophotrochozoa</taxon>
        <taxon>Mollusca</taxon>
        <taxon>Bivalvia</taxon>
        <taxon>Autobranchia</taxon>
        <taxon>Pteriomorphia</taxon>
        <taxon>Ostreida</taxon>
        <taxon>Ostreoidea</taxon>
        <taxon>Ostreidae</taxon>
        <taxon>Crassostrea</taxon>
    </lineage>
</organism>
<dbReference type="GeneID" id="111136436"/>
<dbReference type="InterPro" id="IPR023415">
    <property type="entry name" value="LDLR_class-A_CS"/>
</dbReference>
<keyword evidence="4" id="KW-0812">Transmembrane</keyword>
<dbReference type="FunFam" id="4.10.400.10:FF:000065">
    <property type="entry name" value="Transmembrane protease serine 7"/>
    <property type="match status" value="1"/>
</dbReference>
<proteinExistence type="predicted"/>
<dbReference type="Proteomes" id="UP000694844">
    <property type="component" value="Chromosome 5"/>
</dbReference>
<keyword evidence="6" id="KW-1185">Reference proteome</keyword>
<dbReference type="PROSITE" id="PS50068">
    <property type="entry name" value="LDLRA_2"/>
    <property type="match status" value="1"/>
</dbReference>
<evidence type="ECO:0000313" key="6">
    <source>
        <dbReference type="Proteomes" id="UP000694844"/>
    </source>
</evidence>
<comment type="caution">
    <text evidence="3">Lacks conserved residue(s) required for the propagation of feature annotation.</text>
</comment>